<dbReference type="InterPro" id="IPR042100">
    <property type="entry name" value="Bug_dom1"/>
</dbReference>
<proteinExistence type="inferred from homology"/>
<evidence type="ECO:0000313" key="4">
    <source>
        <dbReference type="Proteomes" id="UP000272193"/>
    </source>
</evidence>
<comment type="similarity">
    <text evidence="1">Belongs to the UPF0065 (bug) family.</text>
</comment>
<dbReference type="Proteomes" id="UP000272193">
    <property type="component" value="Unassembled WGS sequence"/>
</dbReference>
<dbReference type="OrthoDB" id="8678477at2"/>
<feature type="chain" id="PRO_5018042131" evidence="2">
    <location>
        <begin position="40"/>
        <end position="341"/>
    </location>
</feature>
<dbReference type="Gene3D" id="3.40.190.150">
    <property type="entry name" value="Bordetella uptake gene, domain 1"/>
    <property type="match status" value="1"/>
</dbReference>
<dbReference type="SUPFAM" id="SSF53850">
    <property type="entry name" value="Periplasmic binding protein-like II"/>
    <property type="match status" value="1"/>
</dbReference>
<evidence type="ECO:0000256" key="1">
    <source>
        <dbReference type="ARBA" id="ARBA00006987"/>
    </source>
</evidence>
<dbReference type="PANTHER" id="PTHR42928:SF5">
    <property type="entry name" value="BLR1237 PROTEIN"/>
    <property type="match status" value="1"/>
</dbReference>
<reference evidence="3 4" key="1">
    <citation type="submission" date="2018-11" db="EMBL/GenBank/DDBJ databases">
        <title>Genomic Encyclopedia of Type Strains, Phase IV (KMG-IV): sequencing the most valuable type-strain genomes for metagenomic binning, comparative biology and taxonomic classification.</title>
        <authorList>
            <person name="Goeker M."/>
        </authorList>
    </citation>
    <scope>NUCLEOTIDE SEQUENCE [LARGE SCALE GENOMIC DNA]</scope>
    <source>
        <strain evidence="3 4">DSM 101684</strain>
    </source>
</reference>
<organism evidence="3 4">
    <name type="scientific">Tibeticola sediminis</name>
    <dbReference type="NCBI Taxonomy" id="1917811"/>
    <lineage>
        <taxon>Bacteria</taxon>
        <taxon>Pseudomonadati</taxon>
        <taxon>Pseudomonadota</taxon>
        <taxon>Betaproteobacteria</taxon>
        <taxon>Burkholderiales</taxon>
        <taxon>Comamonadaceae</taxon>
        <taxon>Tibeticola</taxon>
    </lineage>
</organism>
<dbReference type="EMBL" id="RKQL01000003">
    <property type="protein sequence ID" value="RPE67572.1"/>
    <property type="molecule type" value="Genomic_DNA"/>
</dbReference>
<protein>
    <submittedName>
        <fullName evidence="3">Tripartite-type tricarboxylate transporter receptor subunit TctC</fullName>
    </submittedName>
</protein>
<keyword evidence="2" id="KW-0732">Signal</keyword>
<dbReference type="PROSITE" id="PS51318">
    <property type="entry name" value="TAT"/>
    <property type="match status" value="1"/>
</dbReference>
<dbReference type="InterPro" id="IPR005064">
    <property type="entry name" value="BUG"/>
</dbReference>
<name>A0A3N4UAP9_9BURK</name>
<dbReference type="InterPro" id="IPR006311">
    <property type="entry name" value="TAT_signal"/>
</dbReference>
<evidence type="ECO:0000313" key="3">
    <source>
        <dbReference type="EMBL" id="RPE67572.1"/>
    </source>
</evidence>
<feature type="signal peptide" evidence="2">
    <location>
        <begin position="1"/>
        <end position="39"/>
    </location>
</feature>
<dbReference type="RefSeq" id="WP_124222171.1">
    <property type="nucleotide sequence ID" value="NZ_RKQL01000003.1"/>
</dbReference>
<comment type="caution">
    <text evidence="3">The sequence shown here is derived from an EMBL/GenBank/DDBJ whole genome shotgun (WGS) entry which is preliminary data.</text>
</comment>
<keyword evidence="3" id="KW-0675">Receptor</keyword>
<evidence type="ECO:0000256" key="2">
    <source>
        <dbReference type="SAM" id="SignalP"/>
    </source>
</evidence>
<accession>A0A3N4UAP9</accession>
<gene>
    <name evidence="3" type="ORF">EDC62_1451</name>
</gene>
<dbReference type="Gene3D" id="3.40.190.10">
    <property type="entry name" value="Periplasmic binding protein-like II"/>
    <property type="match status" value="1"/>
</dbReference>
<dbReference type="CDD" id="cd07012">
    <property type="entry name" value="PBP2_Bug_TTT"/>
    <property type="match status" value="1"/>
</dbReference>
<dbReference type="PIRSF" id="PIRSF017082">
    <property type="entry name" value="YflP"/>
    <property type="match status" value="1"/>
</dbReference>
<dbReference type="Pfam" id="PF03401">
    <property type="entry name" value="TctC"/>
    <property type="match status" value="1"/>
</dbReference>
<sequence length="341" mass="36298">MHHPNRSNHPARCLSRRSLLGALSGWSLLSLWATPATHAAPAEPWPSRPLRLLVGFPPGSSPDLLARALAEPLGRRLGQAVVVENRPGASGNLAAAALAQARDGHSFGILINGNLTIARQLNPQLPFDPARDFTPLSLLATAPLVLTAGRDTPALTGAAFLAEARRAGDRWNYGSPGVGTLAHLGMEWLQSRTGLRAVHIPYPGNPQVVSALLAGQIQLAMLPPGLAMAQAKTARLRPLAVTSSGRSTLAPEVPSLAEWGVRDLTLEIWNAAVAPAAMPQAYAQRLASALIDVARTPEIRATLFQQGWQVAATAPEGLAQRMRADTEVLARIIEREHIRLE</sequence>
<dbReference type="AlphaFoldDB" id="A0A3N4UAP9"/>
<keyword evidence="4" id="KW-1185">Reference proteome</keyword>
<dbReference type="PANTHER" id="PTHR42928">
    <property type="entry name" value="TRICARBOXYLATE-BINDING PROTEIN"/>
    <property type="match status" value="1"/>
</dbReference>